<keyword evidence="1" id="KW-0238">DNA-binding</keyword>
<evidence type="ECO:0000313" key="4">
    <source>
        <dbReference type="EMBL" id="NGL84995.1"/>
    </source>
</evidence>
<gene>
    <name evidence="4" type="ORF">G5B50_09565</name>
</gene>
<comment type="caution">
    <text evidence="4">The sequence shown here is derived from an EMBL/GenBank/DDBJ whole genome shotgun (WGS) entry which is preliminary data.</text>
</comment>
<dbReference type="PROSITE" id="PS50943">
    <property type="entry name" value="HTH_CROC1"/>
    <property type="match status" value="1"/>
</dbReference>
<evidence type="ECO:0000256" key="2">
    <source>
        <dbReference type="SAM" id="Phobius"/>
    </source>
</evidence>
<dbReference type="SUPFAM" id="SSF47413">
    <property type="entry name" value="lambda repressor-like DNA-binding domains"/>
    <property type="match status" value="1"/>
</dbReference>
<feature type="domain" description="HTH cro/C1-type" evidence="3">
    <location>
        <begin position="7"/>
        <end position="61"/>
    </location>
</feature>
<evidence type="ECO:0000313" key="5">
    <source>
        <dbReference type="Proteomes" id="UP000479499"/>
    </source>
</evidence>
<proteinExistence type="predicted"/>
<dbReference type="EMBL" id="JAAKFZ010000040">
    <property type="protein sequence ID" value="NGL84995.1"/>
    <property type="molecule type" value="Genomic_DNA"/>
</dbReference>
<dbReference type="PANTHER" id="PTHR46558:SF15">
    <property type="entry name" value="HELIX-TURN-HELIX DOMAIN PROTEIN"/>
    <property type="match status" value="1"/>
</dbReference>
<sequence length="138" mass="15959">MSLQENLRVLRKQKQLSQSDLANELMVTRQAVSSWENGKSLPDVYTLSRIAELFGVSLDDLMVEDNKQTMNINKDGPKNKLNLLREYSKYVIVLVIVFTLACTLPKDISVPIMFFGKLILIFFILLLVIYFLIKRFLE</sequence>
<accession>A0A6M1KZQ7</accession>
<keyword evidence="2" id="KW-0812">Transmembrane</keyword>
<dbReference type="Pfam" id="PF01381">
    <property type="entry name" value="HTH_3"/>
    <property type="match status" value="1"/>
</dbReference>
<dbReference type="InterPro" id="IPR010982">
    <property type="entry name" value="Lambda_DNA-bd_dom_sf"/>
</dbReference>
<name>A0A6M1KZQ7_9STRE</name>
<protein>
    <submittedName>
        <fullName evidence="4">Helix-turn-helix transcriptional regulator</fullName>
    </submittedName>
</protein>
<dbReference type="RefSeq" id="WP_161979819.1">
    <property type="nucleotide sequence ID" value="NZ_JAAKFZ010000040.1"/>
</dbReference>
<dbReference type="GO" id="GO:0003677">
    <property type="term" value="F:DNA binding"/>
    <property type="evidence" value="ECO:0007669"/>
    <property type="project" value="UniProtKB-KW"/>
</dbReference>
<dbReference type="PANTHER" id="PTHR46558">
    <property type="entry name" value="TRACRIPTIONAL REGULATORY PROTEIN-RELATED-RELATED"/>
    <property type="match status" value="1"/>
</dbReference>
<dbReference type="InterPro" id="IPR001387">
    <property type="entry name" value="Cro/C1-type_HTH"/>
</dbReference>
<evidence type="ECO:0000259" key="3">
    <source>
        <dbReference type="PROSITE" id="PS50943"/>
    </source>
</evidence>
<reference evidence="4 5" key="1">
    <citation type="submission" date="2020-02" db="EMBL/GenBank/DDBJ databases">
        <title>M-like protein SrM is not crucial to the virulence of a novel isolate of Streptococcus equi subsp. ruminatorum from Macaca mulatta.</title>
        <authorList>
            <person name="Guo G."/>
            <person name="Cheng L."/>
            <person name="Zhang W."/>
        </authorList>
    </citation>
    <scope>NUCLEOTIDE SEQUENCE [LARGE SCALE GENOMIC DNA]</scope>
    <source>
        <strain evidence="4 5">FJ1804</strain>
    </source>
</reference>
<feature type="transmembrane region" description="Helical" evidence="2">
    <location>
        <begin position="112"/>
        <end position="133"/>
    </location>
</feature>
<dbReference type="SMART" id="SM00530">
    <property type="entry name" value="HTH_XRE"/>
    <property type="match status" value="1"/>
</dbReference>
<dbReference type="Proteomes" id="UP000479499">
    <property type="component" value="Unassembled WGS sequence"/>
</dbReference>
<keyword evidence="2" id="KW-0472">Membrane</keyword>
<keyword evidence="2" id="KW-1133">Transmembrane helix</keyword>
<dbReference type="AlphaFoldDB" id="A0A6M1KZQ7"/>
<organism evidence="4 5">
    <name type="scientific">Streptococcus equi subsp. ruminatorum</name>
    <dbReference type="NCBI Taxonomy" id="254358"/>
    <lineage>
        <taxon>Bacteria</taxon>
        <taxon>Bacillati</taxon>
        <taxon>Bacillota</taxon>
        <taxon>Bacilli</taxon>
        <taxon>Lactobacillales</taxon>
        <taxon>Streptococcaceae</taxon>
        <taxon>Streptococcus</taxon>
    </lineage>
</organism>
<dbReference type="Gene3D" id="1.10.260.40">
    <property type="entry name" value="lambda repressor-like DNA-binding domains"/>
    <property type="match status" value="1"/>
</dbReference>
<evidence type="ECO:0000256" key="1">
    <source>
        <dbReference type="ARBA" id="ARBA00023125"/>
    </source>
</evidence>
<feature type="transmembrane region" description="Helical" evidence="2">
    <location>
        <begin position="87"/>
        <end position="106"/>
    </location>
</feature>
<dbReference type="CDD" id="cd00093">
    <property type="entry name" value="HTH_XRE"/>
    <property type="match status" value="1"/>
</dbReference>